<evidence type="ECO:0008006" key="4">
    <source>
        <dbReference type="Google" id="ProtNLM"/>
    </source>
</evidence>
<dbReference type="OrthoDB" id="8195427at2759"/>
<dbReference type="EMBL" id="KZ288389">
    <property type="protein sequence ID" value="PBC26390.1"/>
    <property type="molecule type" value="Genomic_DNA"/>
</dbReference>
<evidence type="ECO:0000313" key="3">
    <source>
        <dbReference type="Proteomes" id="UP000242457"/>
    </source>
</evidence>
<protein>
    <recommendedName>
        <fullName evidence="4">Copia protein</fullName>
    </recommendedName>
</protein>
<organism evidence="2 3">
    <name type="scientific">Apis cerana cerana</name>
    <name type="common">Oriental honeybee</name>
    <dbReference type="NCBI Taxonomy" id="94128"/>
    <lineage>
        <taxon>Eukaryota</taxon>
        <taxon>Metazoa</taxon>
        <taxon>Ecdysozoa</taxon>
        <taxon>Arthropoda</taxon>
        <taxon>Hexapoda</taxon>
        <taxon>Insecta</taxon>
        <taxon>Pterygota</taxon>
        <taxon>Neoptera</taxon>
        <taxon>Endopterygota</taxon>
        <taxon>Hymenoptera</taxon>
        <taxon>Apocrita</taxon>
        <taxon>Aculeata</taxon>
        <taxon>Apoidea</taxon>
        <taxon>Anthophila</taxon>
        <taxon>Apidae</taxon>
        <taxon>Apis</taxon>
    </lineage>
</organism>
<name>A0A2A3E3W7_APICC</name>
<evidence type="ECO:0000313" key="2">
    <source>
        <dbReference type="EMBL" id="PBC26390.1"/>
    </source>
</evidence>
<dbReference type="Pfam" id="PF14223">
    <property type="entry name" value="Retrotran_gag_2"/>
    <property type="match status" value="1"/>
</dbReference>
<dbReference type="AlphaFoldDB" id="A0A2A3E3W7"/>
<proteinExistence type="predicted"/>
<evidence type="ECO:0000256" key="1">
    <source>
        <dbReference type="SAM" id="MobiDB-lite"/>
    </source>
</evidence>
<dbReference type="Proteomes" id="UP000242457">
    <property type="component" value="Unassembled WGS sequence"/>
</dbReference>
<gene>
    <name evidence="2" type="ORF">APICC_01352</name>
</gene>
<feature type="region of interest" description="Disordered" evidence="1">
    <location>
        <begin position="124"/>
        <end position="143"/>
    </location>
</feature>
<dbReference type="STRING" id="94128.A0A2A3E3W7"/>
<feature type="compositionally biased region" description="Basic and acidic residues" evidence="1">
    <location>
        <begin position="134"/>
        <end position="143"/>
    </location>
</feature>
<keyword evidence="3" id="KW-1185">Reference proteome</keyword>
<accession>A0A2A3E3W7</accession>
<reference evidence="2 3" key="1">
    <citation type="submission" date="2014-07" db="EMBL/GenBank/DDBJ databases">
        <title>Genomic and transcriptomic analysis on Apis cerana provide comprehensive insights into honey bee biology.</title>
        <authorList>
            <person name="Diao Q."/>
            <person name="Sun L."/>
            <person name="Zheng H."/>
            <person name="Zheng H."/>
            <person name="Xu S."/>
            <person name="Wang S."/>
            <person name="Zeng Z."/>
            <person name="Hu F."/>
            <person name="Su S."/>
            <person name="Wu J."/>
        </authorList>
    </citation>
    <scope>NUCLEOTIDE SEQUENCE [LARGE SCALE GENOMIC DNA]</scope>
    <source>
        <tissue evidence="2">Pupae without intestine</tissue>
    </source>
</reference>
<sequence>MESSARLKSCGAWEIVTGESVLPIPGDNATNRARTAWIKFDSTTQRIATSMDEKPLLYIINCELAKNMWKKLESFYEQKSDTSVHMLLQQWYSYQNEPGDDVATHIVKLENTSAAKVWSENNEQINLDDESDDSENKNQYEQDRCLRNRNKIRRPDRLTYGNIVITEQYEPENYDDTITCSNAIKWKEAMDDEIDSLRKTQTWILLNPPSNHQIINNQWTYKLKMNNDVFNDSRQDSLFQTNCWS</sequence>